<name>A0A0A7PNB2_9SPHN</name>
<accession>A0A0A7PNB2</accession>
<organism evidence="1 2">
    <name type="scientific">Sphingopyxis fribergensis</name>
    <dbReference type="NCBI Taxonomy" id="1515612"/>
    <lineage>
        <taxon>Bacteria</taxon>
        <taxon>Pseudomonadati</taxon>
        <taxon>Pseudomonadota</taxon>
        <taxon>Alphaproteobacteria</taxon>
        <taxon>Sphingomonadales</taxon>
        <taxon>Sphingomonadaceae</taxon>
        <taxon>Sphingopyxis</taxon>
    </lineage>
</organism>
<dbReference type="AlphaFoldDB" id="A0A0A7PNB2"/>
<dbReference type="EMBL" id="CP009122">
    <property type="protein sequence ID" value="AJA11525.1"/>
    <property type="molecule type" value="Genomic_DNA"/>
</dbReference>
<protein>
    <submittedName>
        <fullName evidence="1">Uncharacterized protein</fullName>
    </submittedName>
</protein>
<evidence type="ECO:0000313" key="1">
    <source>
        <dbReference type="EMBL" id="AJA11525.1"/>
    </source>
</evidence>
<dbReference type="Proteomes" id="UP000030907">
    <property type="component" value="Chromosome"/>
</dbReference>
<dbReference type="RefSeq" id="WP_052182311.1">
    <property type="nucleotide sequence ID" value="NZ_CP009122.1"/>
</dbReference>
<keyword evidence="2" id="KW-1185">Reference proteome</keyword>
<dbReference type="KEGG" id="sphk:SKP52_23415"/>
<dbReference type="HOGENOM" id="CLU_012613_0_0_5"/>
<sequence>MDQPDDSADQLAATRAILPSEFMRQLRPDEFSDSGSEPAFILEAYELEQRLEYVTARNETHDFEIFCRKLCERIVCKNLKPATGPEGGGDSKADSETFAVSDEITTLHYVGEANSGSERWAFAFSAKKQWQQKARSDIEGIAATGRPYTKVFVVTSRYGRSKDVAKIQDELSEKFGFRVEIFDRSWIIDRVLTHGNQDIAVDYLGVGKRNEKARVGPADYARSQQLEDLEKAIQDPAAYAGIEAQRVTDALLAATLSKELERPPFETHGRFDRAIRIADQHGLLSQQIEARYQRLWTAFYWFDEFDLLDREFDAFAELAFGSPAARHAERLANLLQCLITAVAQGYRSAEQVRLSERRSALVARLEFFAGQKDRPNNALEARTTSLMLEITSLAFDRRDEISPFWQEAEAILEAASGLAEYDAERLAQLIEEVGPLAGNDPAYGELVDKLADFMGKRVGEGESGRILLRRARRLDTNADRLEIIRLLGRATHQLTKREYAEELIEASYMLAVAYRGTGTLWAARAAALFAVASIIADSEHDSHPSVTLVPALMLLIWIDIELRLLPEALDAIRMVNGCRKLLPLDDASKVRVDERLKEFDGVLTCQFLNSSADDFEAMAGLPTVLERLGLPMSCGALLYALGYAERLGERQPEEEPEGGLEGMFARAANQPAGDLGGRPLVTGSPRPHSIETRVIGMRVAVHLSGSDTALLAGQTLLAVIDTLFATVIGLRIGAFVERFDIDLVESDVATAPNVDFDGNNMRAKLHWPAGSTPADHLGESGTHSQFLLLSTLMLVATSLADRQKISLEKLFREESLLERVSAAVASSNSRIRAMNSPASRLTDWNELSLERFPPKADRPVIVRVPEADPEEETISERYATGDHRSVEVRSILDIPQWEQARWIGVMLGLQHDLPIVGLHFEDREAGRQIFERWRERFGARDAKGAIHIAILRELPGRPPSHYAVLLMAGTEPGDFAGTLVSMPSRLKLLEPAADTNLRFFLDNYPAGGSFILVPTYVKENGEPDLMMDLAILKHDLSIRRVADIGKSDLEIIGVQLLEQMEARDGSPP</sequence>
<reference evidence="1 2" key="1">
    <citation type="journal article" date="2015" name="Int. J. Syst. Evol. Microbiol.">
        <title>Description of Sphingopyxis fribergensis sp. nov. - a soil bacterium with the ability to degrade styrene and phenylacetic acid.</title>
        <authorList>
            <person name="Oelschlagel M."/>
            <person name="Ruckert C."/>
            <person name="Kalinowski J."/>
            <person name="Schmidt G."/>
            <person name="Schlomann M."/>
            <person name="Tischler D."/>
        </authorList>
    </citation>
    <scope>NUCLEOTIDE SEQUENCE [LARGE SCALE GENOMIC DNA]</scope>
    <source>
        <strain evidence="1 2">Kp5.2</strain>
    </source>
</reference>
<evidence type="ECO:0000313" key="2">
    <source>
        <dbReference type="Proteomes" id="UP000030907"/>
    </source>
</evidence>
<dbReference type="STRING" id="1515612.SKP52_23415"/>
<proteinExistence type="predicted"/>
<gene>
    <name evidence="1" type="ORF">SKP52_23415</name>
</gene>